<sequence>MNVGGAKWRGISHKTADKPTETLAEKQANKLTAGALLYSDTRVYLVESCKRAGLASRWNWNGEFS</sequence>
<proteinExistence type="predicted"/>
<dbReference type="EMBL" id="FSRM01000001">
    <property type="protein sequence ID" value="SIO19923.1"/>
    <property type="molecule type" value="Genomic_DNA"/>
</dbReference>
<organism evidence="2 3">
    <name type="scientific">Paraburkholderia phenazinium</name>
    <dbReference type="NCBI Taxonomy" id="60549"/>
    <lineage>
        <taxon>Bacteria</taxon>
        <taxon>Pseudomonadati</taxon>
        <taxon>Pseudomonadota</taxon>
        <taxon>Betaproteobacteria</taxon>
        <taxon>Burkholderiales</taxon>
        <taxon>Burkholderiaceae</taxon>
        <taxon>Paraburkholderia</taxon>
    </lineage>
</organism>
<evidence type="ECO:0000256" key="1">
    <source>
        <dbReference type="SAM" id="MobiDB-lite"/>
    </source>
</evidence>
<reference evidence="2 3" key="1">
    <citation type="submission" date="2016-11" db="EMBL/GenBank/DDBJ databases">
        <authorList>
            <person name="Jaros S."/>
            <person name="Januszkiewicz K."/>
            <person name="Wedrychowicz H."/>
        </authorList>
    </citation>
    <scope>NUCLEOTIDE SEQUENCE [LARGE SCALE GENOMIC DNA]</scope>
    <source>
        <strain evidence="2 3">GAS86</strain>
    </source>
</reference>
<evidence type="ECO:0000313" key="3">
    <source>
        <dbReference type="Proteomes" id="UP000184693"/>
    </source>
</evidence>
<gene>
    <name evidence="2" type="ORF">SAMN05444168_3349</name>
</gene>
<dbReference type="Proteomes" id="UP000184693">
    <property type="component" value="Unassembled WGS sequence"/>
</dbReference>
<protein>
    <submittedName>
        <fullName evidence="2">Uncharacterized protein</fullName>
    </submittedName>
</protein>
<dbReference type="AlphaFoldDB" id="A0A1N6HJK6"/>
<name>A0A1N6HJK6_9BURK</name>
<evidence type="ECO:0000313" key="2">
    <source>
        <dbReference type="EMBL" id="SIO19923.1"/>
    </source>
</evidence>
<accession>A0A1N6HJK6</accession>
<feature type="region of interest" description="Disordered" evidence="1">
    <location>
        <begin position="1"/>
        <end position="22"/>
    </location>
</feature>